<dbReference type="RefSeq" id="XP_033656637.1">
    <property type="nucleotide sequence ID" value="XM_033794957.1"/>
</dbReference>
<dbReference type="GO" id="GO:0005576">
    <property type="term" value="C:extracellular region"/>
    <property type="evidence" value="ECO:0007669"/>
    <property type="project" value="InterPro"/>
</dbReference>
<evidence type="ECO:0000256" key="1">
    <source>
        <dbReference type="SAM" id="MobiDB-lite"/>
    </source>
</evidence>
<name>A0A6A6JTC4_WESOR</name>
<feature type="non-terminal residue" evidence="2">
    <location>
        <position position="294"/>
    </location>
</feature>
<keyword evidence="3" id="KW-1185">Reference proteome</keyword>
<dbReference type="Pfam" id="PF25312">
    <property type="entry name" value="Allergen_Asp_f_4"/>
    <property type="match status" value="1"/>
</dbReference>
<dbReference type="OrthoDB" id="5320938at2759"/>
<feature type="compositionally biased region" description="Basic and acidic residues" evidence="1">
    <location>
        <begin position="87"/>
        <end position="99"/>
    </location>
</feature>
<organism evidence="2 3">
    <name type="scientific">Westerdykella ornata</name>
    <dbReference type="NCBI Taxonomy" id="318751"/>
    <lineage>
        <taxon>Eukaryota</taxon>
        <taxon>Fungi</taxon>
        <taxon>Dikarya</taxon>
        <taxon>Ascomycota</taxon>
        <taxon>Pezizomycotina</taxon>
        <taxon>Dothideomycetes</taxon>
        <taxon>Pleosporomycetidae</taxon>
        <taxon>Pleosporales</taxon>
        <taxon>Sporormiaceae</taxon>
        <taxon>Westerdykella</taxon>
    </lineage>
</organism>
<feature type="region of interest" description="Disordered" evidence="1">
    <location>
        <begin position="66"/>
        <end position="99"/>
    </location>
</feature>
<dbReference type="InterPro" id="IPR038903">
    <property type="entry name" value="Allergen_Asp_f_4"/>
</dbReference>
<dbReference type="AlphaFoldDB" id="A0A6A6JTC4"/>
<proteinExistence type="predicted"/>
<accession>A0A6A6JTC4</accession>
<evidence type="ECO:0000313" key="2">
    <source>
        <dbReference type="EMBL" id="KAF2279098.1"/>
    </source>
</evidence>
<dbReference type="GO" id="GO:0019863">
    <property type="term" value="F:IgE binding"/>
    <property type="evidence" value="ECO:0007669"/>
    <property type="project" value="InterPro"/>
</dbReference>
<evidence type="ECO:0000313" key="3">
    <source>
        <dbReference type="Proteomes" id="UP000800097"/>
    </source>
</evidence>
<dbReference type="GeneID" id="54548132"/>
<dbReference type="EMBL" id="ML986487">
    <property type="protein sequence ID" value="KAF2279098.1"/>
    <property type="molecule type" value="Genomic_DNA"/>
</dbReference>
<protein>
    <submittedName>
        <fullName evidence="2">Uncharacterized protein</fullName>
    </submittedName>
</protein>
<sequence length="294" mass="31662">MRYTSALVLGTLAAGQAAAHTIRHAEFHARKAAEAKRDLQDVDWSKVDYSSVDWSKIDWDAVFNKKQAAPGPEPSNSPEPTPAPSQDKPKVQDKPEENKSPIQAIGDFLEGLTDGIEDFCKQKGISNPGKNDKSPNGGIWLGHSEWSANFHNAGKEDVWVTCWKENSFTGMTINVNQPEILIKIPVGGNQTVSFAPKVASACAPIYSDTQLANFGGVNNPWFEANFGPTDGSFVGTFDVSKNVNMNGDIIEAHGSKCVSDMNTCVFECKDKSVQSCTTGYELRNCGASNGGGQG</sequence>
<feature type="compositionally biased region" description="Pro residues" evidence="1">
    <location>
        <begin position="71"/>
        <end position="83"/>
    </location>
</feature>
<reference evidence="2" key="1">
    <citation type="journal article" date="2020" name="Stud. Mycol.">
        <title>101 Dothideomycetes genomes: a test case for predicting lifestyles and emergence of pathogens.</title>
        <authorList>
            <person name="Haridas S."/>
            <person name="Albert R."/>
            <person name="Binder M."/>
            <person name="Bloem J."/>
            <person name="Labutti K."/>
            <person name="Salamov A."/>
            <person name="Andreopoulos B."/>
            <person name="Baker S."/>
            <person name="Barry K."/>
            <person name="Bills G."/>
            <person name="Bluhm B."/>
            <person name="Cannon C."/>
            <person name="Castanera R."/>
            <person name="Culley D."/>
            <person name="Daum C."/>
            <person name="Ezra D."/>
            <person name="Gonzalez J."/>
            <person name="Henrissat B."/>
            <person name="Kuo A."/>
            <person name="Liang C."/>
            <person name="Lipzen A."/>
            <person name="Lutzoni F."/>
            <person name="Magnuson J."/>
            <person name="Mondo S."/>
            <person name="Nolan M."/>
            <person name="Ohm R."/>
            <person name="Pangilinan J."/>
            <person name="Park H.-J."/>
            <person name="Ramirez L."/>
            <person name="Alfaro M."/>
            <person name="Sun H."/>
            <person name="Tritt A."/>
            <person name="Yoshinaga Y."/>
            <person name="Zwiers L.-H."/>
            <person name="Turgeon B."/>
            <person name="Goodwin S."/>
            <person name="Spatafora J."/>
            <person name="Crous P."/>
            <person name="Grigoriev I."/>
        </authorList>
    </citation>
    <scope>NUCLEOTIDE SEQUENCE</scope>
    <source>
        <strain evidence="2">CBS 379.55</strain>
    </source>
</reference>
<dbReference type="Proteomes" id="UP000800097">
    <property type="component" value="Unassembled WGS sequence"/>
</dbReference>
<gene>
    <name evidence="2" type="ORF">EI97DRAFT_361017</name>
</gene>